<dbReference type="SUPFAM" id="SSF81383">
    <property type="entry name" value="F-box domain"/>
    <property type="match status" value="1"/>
</dbReference>
<dbReference type="Gene3D" id="2.30.320.10">
    <property type="entry name" value="YwqG-like"/>
    <property type="match status" value="1"/>
</dbReference>
<sequence>MSLKRKDMVMHSYDEPYYFLTQQPADKMRKTNEESRKETTLSKLLSDSNNCSFSQHVPNELLLSIFEYLNGCELLKNISKVCRNWFELVSNELDWKLLVQRRLGFEPIIPDSRIIEQHIRSHYRPIQSVKQETTTTGKESGMDPRAVNSFWKRYFIEKVAKFKYLPWQQQFIHSNAQNNSNSDLEEEESKNTKMKNDGNKSTIMIHSPVHNCRPCMSFTLESFSSHYYQPPNFKRKKYSPSRFFWETPPCEHMGPSLLIGEEYLAVGESKIGGCPDLPRNFEWPKCSDVPKSGGMLYFFCPLDETSTNGESYWAVRKEKDPQPMIYLSAQRIRELGGLERRALISKEDQKKIDKLSKHERPCKEKERKALLETLQQYCWCCAPSRMIISSKFLNLSTSNDDLDYSNMTLFSAEDDSNGHSAAEETHEASFIKMTIDSTSQSTNTTFLYIRTHERRYKPFHLSQLQSIMGIVDSTTCLDRDLSCGHSFDSSRLYVSVGKEKCEHVMKVLQGEFLILTTRSEPVSRDEKITNEKYTLQHGSEFKKPMELSRQDQIIFLPFAIVKSYNLEGRLSKHNNEFLYRIESEEEYNFYSRSCEYLNLQQTCEPILHVWSLNPSKLRVDAGEERREQWNYYLPYYCFEKGVIEKSYVNRTYW</sequence>
<dbReference type="Gene3D" id="1.20.1280.50">
    <property type="match status" value="1"/>
</dbReference>
<reference evidence="3 4" key="1">
    <citation type="journal article" date="2018" name="BMC Genomics">
        <title>The genome of Naegleria lovaniensis, the basis for a comparative approach to unravel pathogenicity factors of the human pathogenic amoeba N. fowleri.</title>
        <authorList>
            <person name="Liechti N."/>
            <person name="Schurch N."/>
            <person name="Bruggmann R."/>
            <person name="Wittwer M."/>
        </authorList>
    </citation>
    <scope>NUCLEOTIDE SEQUENCE [LARGE SCALE GENOMIC DNA]</scope>
    <source>
        <strain evidence="3 4">ATCC 30569</strain>
    </source>
</reference>
<dbReference type="SUPFAM" id="SSF103032">
    <property type="entry name" value="Hypothetical protein YwqG"/>
    <property type="match status" value="1"/>
</dbReference>
<accession>A0AA88GBR8</accession>
<dbReference type="Pfam" id="PF12937">
    <property type="entry name" value="F-box-like"/>
    <property type="match status" value="1"/>
</dbReference>
<feature type="region of interest" description="Disordered" evidence="1">
    <location>
        <begin position="176"/>
        <end position="200"/>
    </location>
</feature>
<comment type="caution">
    <text evidence="3">The sequence shown here is derived from an EMBL/GenBank/DDBJ whole genome shotgun (WGS) entry which is preliminary data.</text>
</comment>
<dbReference type="InterPro" id="IPR036047">
    <property type="entry name" value="F-box-like_dom_sf"/>
</dbReference>
<evidence type="ECO:0000313" key="3">
    <source>
        <dbReference type="EMBL" id="KAG2374760.1"/>
    </source>
</evidence>
<dbReference type="EMBL" id="PYSW02000043">
    <property type="protein sequence ID" value="KAG2374760.1"/>
    <property type="molecule type" value="Genomic_DNA"/>
</dbReference>
<evidence type="ECO:0000259" key="2">
    <source>
        <dbReference type="PROSITE" id="PS50181"/>
    </source>
</evidence>
<dbReference type="SMART" id="SM00256">
    <property type="entry name" value="FBOX"/>
    <property type="match status" value="1"/>
</dbReference>
<dbReference type="RefSeq" id="XP_044543934.1">
    <property type="nucleotide sequence ID" value="XM_044686056.1"/>
</dbReference>
<evidence type="ECO:0000256" key="1">
    <source>
        <dbReference type="SAM" id="MobiDB-lite"/>
    </source>
</evidence>
<feature type="domain" description="F-box" evidence="2">
    <location>
        <begin position="51"/>
        <end position="98"/>
    </location>
</feature>
<dbReference type="InterPro" id="IPR035948">
    <property type="entry name" value="YwqG-like_sf"/>
</dbReference>
<feature type="compositionally biased region" description="Basic and acidic residues" evidence="1">
    <location>
        <begin position="189"/>
        <end position="198"/>
    </location>
</feature>
<dbReference type="InterPro" id="IPR001810">
    <property type="entry name" value="F-box_dom"/>
</dbReference>
<organism evidence="3 4">
    <name type="scientific">Naegleria lovaniensis</name>
    <name type="common">Amoeba</name>
    <dbReference type="NCBI Taxonomy" id="51637"/>
    <lineage>
        <taxon>Eukaryota</taxon>
        <taxon>Discoba</taxon>
        <taxon>Heterolobosea</taxon>
        <taxon>Tetramitia</taxon>
        <taxon>Eutetramitia</taxon>
        <taxon>Vahlkampfiidae</taxon>
        <taxon>Naegleria</taxon>
    </lineage>
</organism>
<dbReference type="AlphaFoldDB" id="A0AA88GBR8"/>
<evidence type="ECO:0000313" key="4">
    <source>
        <dbReference type="Proteomes" id="UP000816034"/>
    </source>
</evidence>
<dbReference type="GeneID" id="68102958"/>
<proteinExistence type="predicted"/>
<gene>
    <name evidence="3" type="ORF">C9374_010504</name>
</gene>
<name>A0AA88GBR8_NAELO</name>
<dbReference type="Proteomes" id="UP000816034">
    <property type="component" value="Unassembled WGS sequence"/>
</dbReference>
<keyword evidence="4" id="KW-1185">Reference proteome</keyword>
<protein>
    <recommendedName>
        <fullName evidence="2">F-box domain-containing protein</fullName>
    </recommendedName>
</protein>
<dbReference type="PROSITE" id="PS50181">
    <property type="entry name" value="FBOX"/>
    <property type="match status" value="1"/>
</dbReference>